<sequence>MVEGIFINSYVRIRPKQKSKILYGASISQGQRPGERYSHTYYTIFIHKKITDFQSVIHTHLKFPISNNQFLSLREIWRSQTVQSRKAGLFNH</sequence>
<name>A0A2H0KT50_9BACT</name>
<accession>A0A2H0KT50</accession>
<dbReference type="EMBL" id="PCVO01000027">
    <property type="protein sequence ID" value="PIQ75329.1"/>
    <property type="molecule type" value="Genomic_DNA"/>
</dbReference>
<gene>
    <name evidence="1" type="ORF">COV84_01800</name>
</gene>
<protein>
    <submittedName>
        <fullName evidence="1">Uncharacterized protein</fullName>
    </submittedName>
</protein>
<comment type="caution">
    <text evidence="1">The sequence shown here is derived from an EMBL/GenBank/DDBJ whole genome shotgun (WGS) entry which is preliminary data.</text>
</comment>
<dbReference type="AlphaFoldDB" id="A0A2H0KT50"/>
<evidence type="ECO:0000313" key="2">
    <source>
        <dbReference type="Proteomes" id="UP000229317"/>
    </source>
</evidence>
<evidence type="ECO:0000313" key="1">
    <source>
        <dbReference type="EMBL" id="PIQ75329.1"/>
    </source>
</evidence>
<organism evidence="1 2">
    <name type="scientific">Candidatus Portnoybacteria bacterium CG11_big_fil_rev_8_21_14_0_20_40_15</name>
    <dbReference type="NCBI Taxonomy" id="1974817"/>
    <lineage>
        <taxon>Bacteria</taxon>
        <taxon>Candidatus Portnoyibacteriota</taxon>
    </lineage>
</organism>
<proteinExistence type="predicted"/>
<reference evidence="1 2" key="1">
    <citation type="submission" date="2017-09" db="EMBL/GenBank/DDBJ databases">
        <title>Depth-based differentiation of microbial function through sediment-hosted aquifers and enrichment of novel symbionts in the deep terrestrial subsurface.</title>
        <authorList>
            <person name="Probst A.J."/>
            <person name="Ladd B."/>
            <person name="Jarett J.K."/>
            <person name="Geller-Mcgrath D.E."/>
            <person name="Sieber C.M."/>
            <person name="Emerson J.B."/>
            <person name="Anantharaman K."/>
            <person name="Thomas B.C."/>
            <person name="Malmstrom R."/>
            <person name="Stieglmeier M."/>
            <person name="Klingl A."/>
            <person name="Woyke T."/>
            <person name="Ryan C.M."/>
            <person name="Banfield J.F."/>
        </authorList>
    </citation>
    <scope>NUCLEOTIDE SEQUENCE [LARGE SCALE GENOMIC DNA]</scope>
    <source>
        <strain evidence="1">CG11_big_fil_rev_8_21_14_0_20_40_15</strain>
    </source>
</reference>
<dbReference type="Proteomes" id="UP000229317">
    <property type="component" value="Unassembled WGS sequence"/>
</dbReference>